<organism evidence="2 3">
    <name type="scientific">Pochonia chlamydosporia 170</name>
    <dbReference type="NCBI Taxonomy" id="1380566"/>
    <lineage>
        <taxon>Eukaryota</taxon>
        <taxon>Fungi</taxon>
        <taxon>Dikarya</taxon>
        <taxon>Ascomycota</taxon>
        <taxon>Pezizomycotina</taxon>
        <taxon>Sordariomycetes</taxon>
        <taxon>Hypocreomycetidae</taxon>
        <taxon>Hypocreales</taxon>
        <taxon>Clavicipitaceae</taxon>
        <taxon>Pochonia</taxon>
    </lineage>
</organism>
<feature type="compositionally biased region" description="Polar residues" evidence="1">
    <location>
        <begin position="88"/>
        <end position="97"/>
    </location>
</feature>
<dbReference type="AlphaFoldDB" id="A0A179F6H2"/>
<evidence type="ECO:0000313" key="3">
    <source>
        <dbReference type="Proteomes" id="UP000078397"/>
    </source>
</evidence>
<reference evidence="2 3" key="1">
    <citation type="journal article" date="2016" name="PLoS Pathog.">
        <title>Biosynthesis of antibiotic leucinostatins in bio-control fungus Purpureocillium lilacinum and their inhibition on phytophthora revealed by genome mining.</title>
        <authorList>
            <person name="Wang G."/>
            <person name="Liu Z."/>
            <person name="Lin R."/>
            <person name="Li E."/>
            <person name="Mao Z."/>
            <person name="Ling J."/>
            <person name="Yang Y."/>
            <person name="Yin W.B."/>
            <person name="Xie B."/>
        </authorList>
    </citation>
    <scope>NUCLEOTIDE SEQUENCE [LARGE SCALE GENOMIC DNA]</scope>
    <source>
        <strain evidence="2">170</strain>
    </source>
</reference>
<protein>
    <submittedName>
        <fullName evidence="2">tRNA splicing endonuclease subunit</fullName>
    </submittedName>
</protein>
<keyword evidence="2" id="KW-0378">Hydrolase</keyword>
<feature type="compositionally biased region" description="Low complexity" evidence="1">
    <location>
        <begin position="62"/>
        <end position="87"/>
    </location>
</feature>
<evidence type="ECO:0000256" key="1">
    <source>
        <dbReference type="SAM" id="MobiDB-lite"/>
    </source>
</evidence>
<dbReference type="GeneID" id="28845764"/>
<comment type="caution">
    <text evidence="2">The sequence shown here is derived from an EMBL/GenBank/DDBJ whole genome shotgun (WGS) entry which is preliminary data.</text>
</comment>
<keyword evidence="2" id="KW-0255">Endonuclease</keyword>
<feature type="compositionally biased region" description="Acidic residues" evidence="1">
    <location>
        <begin position="179"/>
        <end position="189"/>
    </location>
</feature>
<dbReference type="EMBL" id="LSBJ02000001">
    <property type="protein sequence ID" value="OAQ61028.2"/>
    <property type="molecule type" value="Genomic_DNA"/>
</dbReference>
<proteinExistence type="predicted"/>
<feature type="compositionally biased region" description="Basic and acidic residues" evidence="1">
    <location>
        <begin position="108"/>
        <end position="118"/>
    </location>
</feature>
<feature type="compositionally biased region" description="Low complexity" evidence="1">
    <location>
        <begin position="216"/>
        <end position="232"/>
    </location>
</feature>
<gene>
    <name evidence="2" type="ORF">VFPPC_02053</name>
</gene>
<feature type="compositionally biased region" description="Polar residues" evidence="1">
    <location>
        <begin position="7"/>
        <end position="33"/>
    </location>
</feature>
<evidence type="ECO:0000313" key="2">
    <source>
        <dbReference type="EMBL" id="OAQ61028.2"/>
    </source>
</evidence>
<dbReference type="RefSeq" id="XP_022284110.1">
    <property type="nucleotide sequence ID" value="XM_022428261.1"/>
</dbReference>
<feature type="region of interest" description="Disordered" evidence="1">
    <location>
        <begin position="560"/>
        <end position="613"/>
    </location>
</feature>
<feature type="compositionally biased region" description="Basic and acidic residues" evidence="1">
    <location>
        <begin position="592"/>
        <end position="606"/>
    </location>
</feature>
<dbReference type="OrthoDB" id="5235778at2759"/>
<dbReference type="GO" id="GO:0004519">
    <property type="term" value="F:endonuclease activity"/>
    <property type="evidence" value="ECO:0007669"/>
    <property type="project" value="UniProtKB-KW"/>
</dbReference>
<keyword evidence="2" id="KW-0540">Nuclease</keyword>
<feature type="region of interest" description="Disordered" evidence="1">
    <location>
        <begin position="1"/>
        <end position="249"/>
    </location>
</feature>
<dbReference type="KEGG" id="pchm:VFPPC_02053"/>
<name>A0A179F6H2_METCM</name>
<dbReference type="STRING" id="1380566.A0A179F6H2"/>
<accession>A0A179F6H2</accession>
<feature type="compositionally biased region" description="Polar residues" evidence="1">
    <location>
        <begin position="561"/>
        <end position="577"/>
    </location>
</feature>
<dbReference type="Proteomes" id="UP000078397">
    <property type="component" value="Unassembled WGS sequence"/>
</dbReference>
<keyword evidence="3" id="KW-1185">Reference proteome</keyword>
<sequence>MEEQAGAKNSNTPPTEAKSQSPASTSAQMQPSGRTDAAATPSATRPTLSEEPSAPTAQAGNASATGDIATTTTNATTRSTTTTTTTAHQPKQENGVSSPGEGASSRHGAAEQADKDEQTPPIRLNGNKPRTEDNEGESELSDPDSNVAFHELEDEIVVSGRNGKGAPRMPSRRQTTGANEDEVMEDAPEEPAGSHYPKRKRTSIFNDLSESKLESAHTSAPTRSPSSPTGATKPKPNRQSLGGPGKGVLLGTWRDSDVRDHERKHAVIGFIDVRDRLRTRLLPNTKYGESLAEEFPLPPGPGGSWVTFERIIFSDHLIGLDHFQVKEYTRLRLDATSEDTEEERVKAEHAAVEEAKRRVSENPALENPLQSAAIAYGVDVPEALQVPVRPDLKRRRVSGGFAAINPAPPELAPEPASIPTQQQSMAAHQNQFSIESLPGTRPTRILVGYWRPSSEPDPRDRHAVYGILGQNDMFRVKVVRETRDGRFVDGNFPSGAGALWIPYEEVEFEPHLESISPNRQAMKEYCRVRQYQLDHGETSAERVQNEEDAVKKALLRVKSMPSKNPLNPTVPTFTASPQGDGDDAINRRHGYSGHELRQSRRTEPRPIRASINENDLRGSRLQSVDAVERTNALARREIARAEAAQVRADRHALHRERAAAAAAADTVTAANAAAAAAAAASNMPLEHHPNTNGRMLFHESDDMQRLNKVWARQETLRMKGGPDDAKIYDGIKYERKATGPFMGKLVSQGTIINIDGEDYVEYRVLTKPSFF</sequence>